<dbReference type="AlphaFoldDB" id="S9V172"/>
<feature type="compositionally biased region" description="Basic and acidic residues" evidence="1">
    <location>
        <begin position="136"/>
        <end position="147"/>
    </location>
</feature>
<feature type="region of interest" description="Disordered" evidence="1">
    <location>
        <begin position="569"/>
        <end position="601"/>
    </location>
</feature>
<keyword evidence="3" id="KW-1185">Reference proteome</keyword>
<proteinExistence type="predicted"/>
<feature type="region of interest" description="Disordered" evidence="1">
    <location>
        <begin position="635"/>
        <end position="655"/>
    </location>
</feature>
<feature type="compositionally biased region" description="Basic residues" evidence="1">
    <location>
        <begin position="727"/>
        <end position="752"/>
    </location>
</feature>
<feature type="compositionally biased region" description="Basic residues" evidence="1">
    <location>
        <begin position="642"/>
        <end position="655"/>
    </location>
</feature>
<feature type="region of interest" description="Disordered" evidence="1">
    <location>
        <begin position="136"/>
        <end position="156"/>
    </location>
</feature>
<feature type="region of interest" description="Disordered" evidence="1">
    <location>
        <begin position="415"/>
        <end position="466"/>
    </location>
</feature>
<organism evidence="2 3">
    <name type="scientific">Strigomonas culicis</name>
    <dbReference type="NCBI Taxonomy" id="28005"/>
    <lineage>
        <taxon>Eukaryota</taxon>
        <taxon>Discoba</taxon>
        <taxon>Euglenozoa</taxon>
        <taxon>Kinetoplastea</taxon>
        <taxon>Metakinetoplastina</taxon>
        <taxon>Trypanosomatida</taxon>
        <taxon>Trypanosomatidae</taxon>
        <taxon>Strigomonadinae</taxon>
        <taxon>Strigomonas</taxon>
    </lineage>
</organism>
<feature type="compositionally biased region" description="Basic residues" evidence="1">
    <location>
        <begin position="693"/>
        <end position="719"/>
    </location>
</feature>
<sequence length="862" mass="96304">MTPRRLEKQVHLYKNAKTFMLSKNVARDLPYRANVFVIAKQDRWTDAHVRDVHQRPIAFSAALPAANPARPDADLYALLHQKENIVFQDLTDAADARSGYTLLRPEAYLHRGTEAGPEGVVTVVEENYDYATARGRTEAARGAEEAARQAQKRRATAPKDFAAFDDDFDGWADDEDDVLHPQSNAERAAGLIPIDHRLPTVFCFLTGFSREMAARQSHYLDFYHNKQERTHVVLLDKAQSRRCRQQNPLAPLRALLPPGAHKRRPPHTHTMPSDDTVRPPQGTHEAPAEPRRSPLAAAKHMISRLRTSDESAETLHPSDAYSTAASGGAILKKDGVHAHPPKAEEAEEAESAMPNMFFSSFLYGMQDSDALAAPLRRSREPAAAATAAATPQKKSFSLASMASHLESRRILQPHDSTAAAATAPAAAAMEDAPPLKGGDHEHAPEVAPPTLAPHRPAPARARRTEPATPKRAFIMSKVLNKDKEAEKIKLFDPALFRDYKQQHAQPFGGGDVPLFPRGDAAAARRADANVSQPNKNLITFAEYFEKEVKPKVMTPQMIKNRNTYIRYLQNKLTRRRRKGRKGSSSGAGARRGKRPSKDGGDFEILTEEEIVRREREILNAILFERKRRDALAHKERRAQRELRRRREIAKSKQKTNRLLKMQKKLAKRIRHLHQRKRRTAVVVKKSKLEQMKKSKAAAKHKKKSKKGATTRKHDAKGKKTATTVGKGRLHPKRHGKWKASAKHVQKHKKKKSAATAAAPSSSRMHKAKKSTAVSTQKKASLKHVVGKHNSKSHSISKRHVKNAGSFKKKSSHTSEAHTKSKKVVSAKKKIRSTIKKHKSKPIKSSAPSTLKIRANKSKKKKK</sequence>
<dbReference type="EMBL" id="ATMH01011058">
    <property type="protein sequence ID" value="EPY16545.1"/>
    <property type="molecule type" value="Genomic_DNA"/>
</dbReference>
<accession>S9V172</accession>
<evidence type="ECO:0000256" key="1">
    <source>
        <dbReference type="SAM" id="MobiDB-lite"/>
    </source>
</evidence>
<gene>
    <name evidence="2" type="ORF">STCU_11154</name>
</gene>
<reference evidence="2 3" key="1">
    <citation type="journal article" date="2013" name="PLoS ONE">
        <title>Predicting the Proteins of Angomonas deanei, Strigomonas culicis and Their Respective Endosymbionts Reveals New Aspects of the Trypanosomatidae Family.</title>
        <authorList>
            <person name="Motta M.C."/>
            <person name="Martins A.C."/>
            <person name="de Souza S.S."/>
            <person name="Catta-Preta C.M."/>
            <person name="Silva R."/>
            <person name="Klein C.C."/>
            <person name="de Almeida L.G."/>
            <person name="de Lima Cunha O."/>
            <person name="Ciapina L.P."/>
            <person name="Brocchi M."/>
            <person name="Colabardini A.C."/>
            <person name="de Araujo Lima B."/>
            <person name="Machado C.R."/>
            <person name="de Almeida Soares C.M."/>
            <person name="Probst C.M."/>
            <person name="de Menezes C.B."/>
            <person name="Thompson C.E."/>
            <person name="Bartholomeu D.C."/>
            <person name="Gradia D.F."/>
            <person name="Pavoni D.P."/>
            <person name="Grisard E.C."/>
            <person name="Fantinatti-Garboggini F."/>
            <person name="Marchini F.K."/>
            <person name="Rodrigues-Luiz G.F."/>
            <person name="Wagner G."/>
            <person name="Goldman G.H."/>
            <person name="Fietto J.L."/>
            <person name="Elias M.C."/>
            <person name="Goldman M.H."/>
            <person name="Sagot M.F."/>
            <person name="Pereira M."/>
            <person name="Stoco P.H."/>
            <person name="de Mendonca-Neto R.P."/>
            <person name="Teixeira S.M."/>
            <person name="Maciel T.E."/>
            <person name="de Oliveira Mendes T.A."/>
            <person name="Urmenyi T.P."/>
            <person name="de Souza W."/>
            <person name="Schenkman S."/>
            <person name="de Vasconcelos A.T."/>
        </authorList>
    </citation>
    <scope>NUCLEOTIDE SEQUENCE [LARGE SCALE GENOMIC DNA]</scope>
</reference>
<feature type="region of interest" description="Disordered" evidence="1">
    <location>
        <begin position="684"/>
        <end position="862"/>
    </location>
</feature>
<feature type="region of interest" description="Disordered" evidence="1">
    <location>
        <begin position="240"/>
        <end position="294"/>
    </location>
</feature>
<dbReference type="Proteomes" id="UP000015354">
    <property type="component" value="Unassembled WGS sequence"/>
</dbReference>
<feature type="compositionally biased region" description="Basic residues" evidence="1">
    <location>
        <begin position="779"/>
        <end position="811"/>
    </location>
</feature>
<feature type="compositionally biased region" description="Basic residues" evidence="1">
    <location>
        <begin position="572"/>
        <end position="581"/>
    </location>
</feature>
<feature type="compositionally biased region" description="Low complexity" evidence="1">
    <location>
        <begin position="248"/>
        <end position="258"/>
    </location>
</feature>
<feature type="compositionally biased region" description="Basic residues" evidence="1">
    <location>
        <begin position="853"/>
        <end position="862"/>
    </location>
</feature>
<feature type="compositionally biased region" description="Basic residues" evidence="1">
    <location>
        <begin position="819"/>
        <end position="841"/>
    </location>
</feature>
<protein>
    <submittedName>
        <fullName evidence="2">Axoneme-associated protein mst101</fullName>
    </submittedName>
</protein>
<feature type="compositionally biased region" description="Low complexity" evidence="1">
    <location>
        <begin position="753"/>
        <end position="762"/>
    </location>
</feature>
<comment type="caution">
    <text evidence="2">The sequence shown here is derived from an EMBL/GenBank/DDBJ whole genome shotgun (WGS) entry which is preliminary data.</text>
</comment>
<feature type="compositionally biased region" description="Low complexity" evidence="1">
    <location>
        <begin position="417"/>
        <end position="428"/>
    </location>
</feature>
<evidence type="ECO:0000313" key="2">
    <source>
        <dbReference type="EMBL" id="EPY16545.1"/>
    </source>
</evidence>
<name>S9V172_9TRYP</name>
<evidence type="ECO:0000313" key="3">
    <source>
        <dbReference type="Proteomes" id="UP000015354"/>
    </source>
</evidence>